<organism evidence="2 3">
    <name type="scientific">Polarella glacialis</name>
    <name type="common">Dinoflagellate</name>
    <dbReference type="NCBI Taxonomy" id="89957"/>
    <lineage>
        <taxon>Eukaryota</taxon>
        <taxon>Sar</taxon>
        <taxon>Alveolata</taxon>
        <taxon>Dinophyceae</taxon>
        <taxon>Suessiales</taxon>
        <taxon>Suessiaceae</taxon>
        <taxon>Polarella</taxon>
    </lineage>
</organism>
<evidence type="ECO:0000313" key="2">
    <source>
        <dbReference type="EMBL" id="CAE8677560.1"/>
    </source>
</evidence>
<evidence type="ECO:0000313" key="3">
    <source>
        <dbReference type="Proteomes" id="UP000626109"/>
    </source>
</evidence>
<comment type="caution">
    <text evidence="2">The sequence shown here is derived from an EMBL/GenBank/DDBJ whole genome shotgun (WGS) entry which is preliminary data.</text>
</comment>
<feature type="compositionally biased region" description="Low complexity" evidence="1">
    <location>
        <begin position="269"/>
        <end position="279"/>
    </location>
</feature>
<gene>
    <name evidence="2" type="ORF">PGLA2088_LOCUS20374</name>
</gene>
<feature type="compositionally biased region" description="Acidic residues" evidence="1">
    <location>
        <begin position="146"/>
        <end position="161"/>
    </location>
</feature>
<feature type="non-terminal residue" evidence="2">
    <location>
        <position position="1"/>
    </location>
</feature>
<dbReference type="EMBL" id="CAJNNW010025522">
    <property type="protein sequence ID" value="CAE8677560.1"/>
    <property type="molecule type" value="Genomic_DNA"/>
</dbReference>
<reference evidence="2" key="1">
    <citation type="submission" date="2021-02" db="EMBL/GenBank/DDBJ databases">
        <authorList>
            <person name="Dougan E. K."/>
            <person name="Rhodes N."/>
            <person name="Thang M."/>
            <person name="Chan C."/>
        </authorList>
    </citation>
    <scope>NUCLEOTIDE SEQUENCE</scope>
</reference>
<dbReference type="AlphaFoldDB" id="A0A813JHQ4"/>
<name>A0A813JHQ4_POLGL</name>
<feature type="compositionally biased region" description="Low complexity" evidence="1">
    <location>
        <begin position="233"/>
        <end position="251"/>
    </location>
</feature>
<dbReference type="Proteomes" id="UP000626109">
    <property type="component" value="Unassembled WGS sequence"/>
</dbReference>
<feature type="region of interest" description="Disordered" evidence="1">
    <location>
        <begin position="126"/>
        <end position="165"/>
    </location>
</feature>
<evidence type="ECO:0000256" key="1">
    <source>
        <dbReference type="SAM" id="MobiDB-lite"/>
    </source>
</evidence>
<protein>
    <submittedName>
        <fullName evidence="2">Uncharacterized protein</fullName>
    </submittedName>
</protein>
<feature type="compositionally biased region" description="Gly residues" evidence="1">
    <location>
        <begin position="217"/>
        <end position="232"/>
    </location>
</feature>
<accession>A0A813JHQ4</accession>
<feature type="non-terminal residue" evidence="2">
    <location>
        <position position="279"/>
    </location>
</feature>
<feature type="region of interest" description="Disordered" evidence="1">
    <location>
        <begin position="217"/>
        <end position="279"/>
    </location>
</feature>
<proteinExistence type="predicted"/>
<sequence>ATLTRNRTADESLSAEAIALCEALLMPDPQCSDTSTVPVASRDSAFEAKMSARRRDEFLSSYNFSSGEREEVMGSLSRLSSAEERSSTLLAFQADGETQTSAVVDRFAKHVDDTILKKLEDKKADECLAGEPADAESESDSGSSPEDVELDVEGEGEDPVDESNFGFGPVSLHSKFVKCKVCGNQEKVDRVEFPTLRIRLSCRTSISPMSENVLRLLGGGATNSSSKGGGKGQSSQWQEKSRSKWSSSWESAWGGEYEEKPSKSNKVKSSASDSTYASS</sequence>